<keyword evidence="7" id="KW-0472">Membrane</keyword>
<evidence type="ECO:0000256" key="7">
    <source>
        <dbReference type="SAM" id="Phobius"/>
    </source>
</evidence>
<dbReference type="InterPro" id="IPR022029">
    <property type="entry name" value="YoaR-like_PG-bd"/>
</dbReference>
<evidence type="ECO:0000256" key="1">
    <source>
        <dbReference type="ARBA" id="ARBA00004752"/>
    </source>
</evidence>
<dbReference type="GO" id="GO:0071555">
    <property type="term" value="P:cell wall organization"/>
    <property type="evidence" value="ECO:0007669"/>
    <property type="project" value="UniProtKB-UniRule"/>
</dbReference>
<keyword evidence="7" id="KW-1133">Transmembrane helix</keyword>
<evidence type="ECO:0000256" key="2">
    <source>
        <dbReference type="ARBA" id="ARBA00022679"/>
    </source>
</evidence>
<dbReference type="PANTHER" id="PTHR30582">
    <property type="entry name" value="L,D-TRANSPEPTIDASE"/>
    <property type="match status" value="1"/>
</dbReference>
<dbReference type="UniPathway" id="UPA00219"/>
<dbReference type="PANTHER" id="PTHR30582:SF33">
    <property type="entry name" value="EXPORTED PROTEIN"/>
    <property type="match status" value="1"/>
</dbReference>
<feature type="domain" description="L,D-TPase catalytic" evidence="8">
    <location>
        <begin position="359"/>
        <end position="480"/>
    </location>
</feature>
<dbReference type="GO" id="GO:0071972">
    <property type="term" value="F:peptidoglycan L,D-transpeptidase activity"/>
    <property type="evidence" value="ECO:0007669"/>
    <property type="project" value="TreeGrafter"/>
</dbReference>
<proteinExistence type="predicted"/>
<dbReference type="InterPro" id="IPR038054">
    <property type="entry name" value="LD_TPept-like_central_sf"/>
</dbReference>
<dbReference type="GO" id="GO:0008360">
    <property type="term" value="P:regulation of cell shape"/>
    <property type="evidence" value="ECO:0007669"/>
    <property type="project" value="UniProtKB-UniRule"/>
</dbReference>
<dbReference type="RefSeq" id="WP_129257833.1">
    <property type="nucleotide sequence ID" value="NZ_SDKC01000001.1"/>
</dbReference>
<name>A0A4Q1RI59_9FIRM</name>
<evidence type="ECO:0000256" key="4">
    <source>
        <dbReference type="ARBA" id="ARBA00022984"/>
    </source>
</evidence>
<evidence type="ECO:0000313" key="9">
    <source>
        <dbReference type="EMBL" id="RXS75363.1"/>
    </source>
</evidence>
<evidence type="ECO:0000256" key="3">
    <source>
        <dbReference type="ARBA" id="ARBA00022960"/>
    </source>
</evidence>
<dbReference type="InterPro" id="IPR005490">
    <property type="entry name" value="LD_TPept_cat_dom"/>
</dbReference>
<evidence type="ECO:0000256" key="6">
    <source>
        <dbReference type="PROSITE-ProRule" id="PRU01373"/>
    </source>
</evidence>
<keyword evidence="3 6" id="KW-0133">Cell shape</keyword>
<evidence type="ECO:0000256" key="5">
    <source>
        <dbReference type="ARBA" id="ARBA00023316"/>
    </source>
</evidence>
<keyword evidence="4 6" id="KW-0573">Peptidoglycan synthesis</keyword>
<keyword evidence="7" id="KW-0812">Transmembrane</keyword>
<keyword evidence="5 6" id="KW-0961">Cell wall biogenesis/degradation</keyword>
<sequence length="480" mass="53612">MKSKKKTKKVYMILLIVCLVIMVGLVAGLFGYAHHMGTKTMGSRIKIFGEDVSGLTVEETAKKLADDFQKIPVTFQENGETDYQTTLGDLGYSIDETQLKKDLKTLRDKRWKEDGYFPKQADLTVTYQVNRDDETFSAALTEEHFQLSTERVDATDAYVAYDGEQNAYVIVPEVVGNHMDQAAVETYVEEQIRSQVATDYPKTGLEIEIPSDVYLKVAVTQDSQELQEKAAALNTSLQKYQGVSITYTFGNETQVLDNATICSWLVISDDSVSIDTAQAQEYIKNLATKYNTIYKPRSFTTTGGETITIEGNEYGYRVDQDGELAQLLTDIDGGAAVTREPVYSKSGYSRNGTDDLNGSYIEVSLDQQHLWLYKNGVLVTETDIISGLPVDGRETYRGAWPIAYKASPFTLSSDVYGYDTAVTYWMPFVYGQGLHDASWQTNFGGDTYKTKGSHGCINLPPDQAKIIYETIDKGYPILLY</sequence>
<evidence type="ECO:0000313" key="10">
    <source>
        <dbReference type="Proteomes" id="UP000290106"/>
    </source>
</evidence>
<gene>
    <name evidence="9" type="ORF">ETP43_09130</name>
</gene>
<dbReference type="GO" id="GO:0018104">
    <property type="term" value="P:peptidoglycan-protein cross-linking"/>
    <property type="evidence" value="ECO:0007669"/>
    <property type="project" value="TreeGrafter"/>
</dbReference>
<dbReference type="EMBL" id="SDKC01000001">
    <property type="protein sequence ID" value="RXS75363.1"/>
    <property type="molecule type" value="Genomic_DNA"/>
</dbReference>
<dbReference type="InterPro" id="IPR038063">
    <property type="entry name" value="Transpep_catalytic_dom"/>
</dbReference>
<dbReference type="AlphaFoldDB" id="A0A4Q1RI59"/>
<dbReference type="GO" id="GO:0005576">
    <property type="term" value="C:extracellular region"/>
    <property type="evidence" value="ECO:0007669"/>
    <property type="project" value="TreeGrafter"/>
</dbReference>
<dbReference type="OrthoDB" id="3176960at2"/>
<protein>
    <submittedName>
        <fullName evidence="9">Peptidoglycan-binding protein</fullName>
    </submittedName>
</protein>
<accession>A0A4Q1RI59</accession>
<dbReference type="Pfam" id="PF12229">
    <property type="entry name" value="PG_binding_4"/>
    <property type="match status" value="1"/>
</dbReference>
<dbReference type="PROSITE" id="PS52029">
    <property type="entry name" value="LD_TPASE"/>
    <property type="match status" value="1"/>
</dbReference>
<comment type="pathway">
    <text evidence="1 6">Cell wall biogenesis; peptidoglycan biosynthesis.</text>
</comment>
<feature type="active site" description="Nucleophile" evidence="6">
    <location>
        <position position="456"/>
    </location>
</feature>
<dbReference type="Pfam" id="PF03734">
    <property type="entry name" value="YkuD"/>
    <property type="match status" value="1"/>
</dbReference>
<feature type="active site" description="Proton donor/acceptor" evidence="6">
    <location>
        <position position="435"/>
    </location>
</feature>
<dbReference type="CDD" id="cd16913">
    <property type="entry name" value="YkuD_like"/>
    <property type="match status" value="1"/>
</dbReference>
<dbReference type="SUPFAM" id="SSF141523">
    <property type="entry name" value="L,D-transpeptidase catalytic domain-like"/>
    <property type="match status" value="1"/>
</dbReference>
<keyword evidence="10" id="KW-1185">Reference proteome</keyword>
<evidence type="ECO:0000259" key="8">
    <source>
        <dbReference type="PROSITE" id="PS52029"/>
    </source>
</evidence>
<feature type="transmembrane region" description="Helical" evidence="7">
    <location>
        <begin position="12"/>
        <end position="33"/>
    </location>
</feature>
<dbReference type="Proteomes" id="UP000290106">
    <property type="component" value="Unassembled WGS sequence"/>
</dbReference>
<dbReference type="Gene3D" id="2.40.440.10">
    <property type="entry name" value="L,D-transpeptidase catalytic domain-like"/>
    <property type="match status" value="1"/>
</dbReference>
<dbReference type="GO" id="GO:0016740">
    <property type="term" value="F:transferase activity"/>
    <property type="evidence" value="ECO:0007669"/>
    <property type="project" value="UniProtKB-KW"/>
</dbReference>
<reference evidence="9 10" key="1">
    <citation type="submission" date="2019-01" db="EMBL/GenBank/DDBJ databases">
        <title>Blautia sp. nov. KGMB01111 isolated human feces.</title>
        <authorList>
            <person name="Park J.-E."/>
            <person name="Kim J.-S."/>
            <person name="Park S.-H."/>
        </authorList>
    </citation>
    <scope>NUCLEOTIDE SEQUENCE [LARGE SCALE GENOMIC DNA]</scope>
    <source>
        <strain evidence="9 10">KGMB01111</strain>
    </source>
</reference>
<keyword evidence="2" id="KW-0808">Transferase</keyword>
<dbReference type="Gene3D" id="3.10.20.800">
    <property type="match status" value="1"/>
</dbReference>
<organism evidence="9 10">
    <name type="scientific">Blautia faecicola</name>
    <dbReference type="NCBI Taxonomy" id="2509240"/>
    <lineage>
        <taxon>Bacteria</taxon>
        <taxon>Bacillati</taxon>
        <taxon>Bacillota</taxon>
        <taxon>Clostridia</taxon>
        <taxon>Lachnospirales</taxon>
        <taxon>Lachnospiraceae</taxon>
        <taxon>Blautia</taxon>
    </lineage>
</organism>
<dbReference type="InterPro" id="IPR050979">
    <property type="entry name" value="LD-transpeptidase"/>
</dbReference>
<comment type="caution">
    <text evidence="9">The sequence shown here is derived from an EMBL/GenBank/DDBJ whole genome shotgun (WGS) entry which is preliminary data.</text>
</comment>
<dbReference type="SUPFAM" id="SSF143985">
    <property type="entry name" value="L,D-transpeptidase pre-catalytic domain-like"/>
    <property type="match status" value="1"/>
</dbReference>